<gene>
    <name evidence="1" type="ORF">IDJ77_08845</name>
</gene>
<keyword evidence="2" id="KW-1185">Reference proteome</keyword>
<comment type="caution">
    <text evidence="1">The sequence shown here is derived from an EMBL/GenBank/DDBJ whole genome shotgun (WGS) entry which is preliminary data.</text>
</comment>
<accession>A0ABR7WNK7</accession>
<dbReference type="Pfam" id="PF10071">
    <property type="entry name" value="DUF2310"/>
    <property type="match status" value="1"/>
</dbReference>
<dbReference type="InterPro" id="IPR016908">
    <property type="entry name" value="UCP029037"/>
</dbReference>
<evidence type="ECO:0000313" key="2">
    <source>
        <dbReference type="Proteomes" id="UP000606600"/>
    </source>
</evidence>
<organism evidence="1 2">
    <name type="scientific">Mucilaginibacter pankratovii</name>
    <dbReference type="NCBI Taxonomy" id="2772110"/>
    <lineage>
        <taxon>Bacteria</taxon>
        <taxon>Pseudomonadati</taxon>
        <taxon>Bacteroidota</taxon>
        <taxon>Sphingobacteriia</taxon>
        <taxon>Sphingobacteriales</taxon>
        <taxon>Sphingobacteriaceae</taxon>
        <taxon>Mucilaginibacter</taxon>
    </lineage>
</organism>
<evidence type="ECO:0000313" key="1">
    <source>
        <dbReference type="EMBL" id="MBD1363913.1"/>
    </source>
</evidence>
<protein>
    <submittedName>
        <fullName evidence="1">DUF2310 family Zn-ribbon-containing protein</fullName>
    </submittedName>
</protein>
<proteinExistence type="predicted"/>
<dbReference type="RefSeq" id="WP_191188587.1">
    <property type="nucleotide sequence ID" value="NZ_JACWMY010000004.1"/>
</dbReference>
<reference evidence="1 2" key="1">
    <citation type="submission" date="2020-09" db="EMBL/GenBank/DDBJ databases">
        <title>Novel species of Mucilaginibacter isolated from a glacier on the Tibetan Plateau.</title>
        <authorList>
            <person name="Liu Q."/>
            <person name="Xin Y.-H."/>
        </authorList>
    </citation>
    <scope>NUCLEOTIDE SEQUENCE [LARGE SCALE GENOMIC DNA]</scope>
    <source>
        <strain evidence="1 2">ZT4R22</strain>
    </source>
</reference>
<dbReference type="Proteomes" id="UP000606600">
    <property type="component" value="Unassembled WGS sequence"/>
</dbReference>
<name>A0ABR7WNK7_9SPHI</name>
<dbReference type="EMBL" id="JACWMY010000004">
    <property type="protein sequence ID" value="MBD1363913.1"/>
    <property type="molecule type" value="Genomic_DNA"/>
</dbReference>
<sequence>MYKYKIYIAISKANADKEKLSDQFIILLESLCSTGQIMGGIESPYISENEIICYQTTLEKTSLDAKYNDEWVNKGLKELEEACNSKLIIEFAGQHVPFYKDVCSCAHHDSYVLFTTYSNESSPINCGTCGRPVPIYKIQELADSDRYEMESWEGDYISCDNLNMGCAVGEKWAINQLSNPTSQLSQLGRRVCNQITEKTKVSTYYYLLNYRTISLAKDKLRKCPCCNGEWLLNEKWLRFYDFKCDNCLLVSTLSEKS</sequence>